<dbReference type="Pfam" id="PF24758">
    <property type="entry name" value="LRR_At5g56370"/>
    <property type="match status" value="2"/>
</dbReference>
<reference evidence="3" key="1">
    <citation type="journal article" date="2015" name="Nat. Plants">
        <title>Genome expansion of Arabis alpina linked with retrotransposition and reduced symmetric DNA methylation.</title>
        <authorList>
            <person name="Willing E.M."/>
            <person name="Rawat V."/>
            <person name="Mandakova T."/>
            <person name="Maumus F."/>
            <person name="James G.V."/>
            <person name="Nordstroem K.J."/>
            <person name="Becker C."/>
            <person name="Warthmann N."/>
            <person name="Chica C."/>
            <person name="Szarzynska B."/>
            <person name="Zytnicki M."/>
            <person name="Albani M.C."/>
            <person name="Kiefer C."/>
            <person name="Bergonzi S."/>
            <person name="Castaings L."/>
            <person name="Mateos J.L."/>
            <person name="Berns M.C."/>
            <person name="Bujdoso N."/>
            <person name="Piofczyk T."/>
            <person name="de Lorenzo L."/>
            <person name="Barrero-Sicilia C."/>
            <person name="Mateos I."/>
            <person name="Piednoel M."/>
            <person name="Hagmann J."/>
            <person name="Chen-Min-Tao R."/>
            <person name="Iglesias-Fernandez R."/>
            <person name="Schuster S.C."/>
            <person name="Alonso-Blanco C."/>
            <person name="Roudier F."/>
            <person name="Carbonero P."/>
            <person name="Paz-Ares J."/>
            <person name="Davis S.J."/>
            <person name="Pecinka A."/>
            <person name="Quesneville H."/>
            <person name="Colot V."/>
            <person name="Lysak M.A."/>
            <person name="Weigel D."/>
            <person name="Coupland G."/>
            <person name="Schneeberger K."/>
        </authorList>
    </citation>
    <scope>NUCLEOTIDE SEQUENCE [LARGE SCALE GENOMIC DNA]</scope>
    <source>
        <strain evidence="3">cv. Pajares</strain>
    </source>
</reference>
<dbReference type="Gramene" id="KFK21906">
    <property type="protein sequence ID" value="KFK21906"/>
    <property type="gene ID" value="AALP_AAs63571U000100"/>
</dbReference>
<name>A0A087FWA4_ARAAL</name>
<dbReference type="Proteomes" id="UP000029120">
    <property type="component" value="Unassembled WGS sequence"/>
</dbReference>
<organism evidence="2 3">
    <name type="scientific">Arabis alpina</name>
    <name type="common">Alpine rock-cress</name>
    <dbReference type="NCBI Taxonomy" id="50452"/>
    <lineage>
        <taxon>Eukaryota</taxon>
        <taxon>Viridiplantae</taxon>
        <taxon>Streptophyta</taxon>
        <taxon>Embryophyta</taxon>
        <taxon>Tracheophyta</taxon>
        <taxon>Spermatophyta</taxon>
        <taxon>Magnoliopsida</taxon>
        <taxon>eudicotyledons</taxon>
        <taxon>Gunneridae</taxon>
        <taxon>Pentapetalae</taxon>
        <taxon>rosids</taxon>
        <taxon>malvids</taxon>
        <taxon>Brassicales</taxon>
        <taxon>Brassicaceae</taxon>
        <taxon>Arabideae</taxon>
        <taxon>Arabis</taxon>
    </lineage>
</organism>
<protein>
    <recommendedName>
        <fullName evidence="1">F-box/LRR-repeat protein 15/At3g58940/PEG3-like LRR domain-containing protein</fullName>
    </recommendedName>
</protein>
<accession>A0A087FWA4</accession>
<keyword evidence="3" id="KW-1185">Reference proteome</keyword>
<dbReference type="InterPro" id="IPR050232">
    <property type="entry name" value="FBL13/AtMIF1-like"/>
</dbReference>
<feature type="non-terminal residue" evidence="2">
    <location>
        <position position="393"/>
    </location>
</feature>
<dbReference type="Gene3D" id="3.80.10.10">
    <property type="entry name" value="Ribonuclease Inhibitor"/>
    <property type="match status" value="2"/>
</dbReference>
<sequence length="393" mass="43719">MDCSSCGNPLLLPMCFLSAGCKMLVTLKLNNVVLLDNPSMPCFPTLKTLSLLSVKYPGGDEFVKRLLSSCHVLEDLVVERCPDDYVTTFTVRVPSLMSCVLRTSEDIDAYGEDGFVIDAPSLKFLEILDHSGASCVIENNMPNIVKANVDVADSYPWKILRSITSVKDLYLCFPISKDAYPAGCVFHSLVHLKICTCDRRWLNLLMRFLRDSPNLQALKLEQCHTCLAEPHPRWRKPSSVPEYIGVWVRNAVKRCVRELDIEINSLSAENPVTLPWSLCSAGCRMLVTLKLSNMTLVGGASSLPASFYSLKNLSLVYMKYPSEEFVNKFLSNCPVLEDLAVQQCPGDNVTVLTVKIPSLKTLSLRNSTYRDDDACGFLIDAPSLESVDILDHC</sequence>
<evidence type="ECO:0000313" key="3">
    <source>
        <dbReference type="Proteomes" id="UP000029120"/>
    </source>
</evidence>
<proteinExistence type="predicted"/>
<dbReference type="PANTHER" id="PTHR31900">
    <property type="entry name" value="F-BOX/RNI SUPERFAMILY PROTEIN-RELATED"/>
    <property type="match status" value="1"/>
</dbReference>
<dbReference type="PANTHER" id="PTHR31900:SF29">
    <property type="entry name" value="FBD-LIKE DOMAIN FAMILY PROTEIN"/>
    <property type="match status" value="1"/>
</dbReference>
<dbReference type="OrthoDB" id="612216at2759"/>
<dbReference type="AlphaFoldDB" id="A0A087FWA4"/>
<dbReference type="InterPro" id="IPR032675">
    <property type="entry name" value="LRR_dom_sf"/>
</dbReference>
<dbReference type="EMBL" id="KL994646">
    <property type="protein sequence ID" value="KFK21906.1"/>
    <property type="molecule type" value="Genomic_DNA"/>
</dbReference>
<evidence type="ECO:0000259" key="1">
    <source>
        <dbReference type="Pfam" id="PF24758"/>
    </source>
</evidence>
<dbReference type="SUPFAM" id="SSF52047">
    <property type="entry name" value="RNI-like"/>
    <property type="match status" value="1"/>
</dbReference>
<feature type="domain" description="F-box/LRR-repeat protein 15/At3g58940/PEG3-like LRR" evidence="1">
    <location>
        <begin position="12"/>
        <end position="131"/>
    </location>
</feature>
<evidence type="ECO:0000313" key="2">
    <source>
        <dbReference type="EMBL" id="KFK21906.1"/>
    </source>
</evidence>
<feature type="domain" description="F-box/LRR-repeat protein 15/At3g58940/PEG3-like LRR" evidence="1">
    <location>
        <begin position="247"/>
        <end position="390"/>
    </location>
</feature>
<dbReference type="InterPro" id="IPR055411">
    <property type="entry name" value="LRR_FXL15/At3g58940/PEG3-like"/>
</dbReference>
<gene>
    <name evidence="2" type="ORF">AALP_AAs63571U000100</name>
</gene>